<evidence type="ECO:0000313" key="3">
    <source>
        <dbReference type="Proteomes" id="UP000229498"/>
    </source>
</evidence>
<feature type="domain" description="ChrR-like cupin" evidence="1">
    <location>
        <begin position="8"/>
        <end position="68"/>
    </location>
</feature>
<keyword evidence="3" id="KW-1185">Reference proteome</keyword>
<gene>
    <name evidence="2" type="ORF">CVT23_19935</name>
</gene>
<name>A0A2M9FWB0_9PROT</name>
<organism evidence="2 3">
    <name type="scientific">Minwuia thermotolerans</name>
    <dbReference type="NCBI Taxonomy" id="2056226"/>
    <lineage>
        <taxon>Bacteria</taxon>
        <taxon>Pseudomonadati</taxon>
        <taxon>Pseudomonadota</taxon>
        <taxon>Alphaproteobacteria</taxon>
        <taxon>Minwuiales</taxon>
        <taxon>Minwuiaceae</taxon>
        <taxon>Minwuia</taxon>
    </lineage>
</organism>
<accession>A0A2M9FWB0</accession>
<dbReference type="InterPro" id="IPR014710">
    <property type="entry name" value="RmlC-like_jellyroll"/>
</dbReference>
<dbReference type="Pfam" id="PF12973">
    <property type="entry name" value="Cupin_7"/>
    <property type="match status" value="1"/>
</dbReference>
<dbReference type="EMBL" id="PHIG01000054">
    <property type="protein sequence ID" value="PJK27758.1"/>
    <property type="molecule type" value="Genomic_DNA"/>
</dbReference>
<evidence type="ECO:0000259" key="1">
    <source>
        <dbReference type="Pfam" id="PF12973"/>
    </source>
</evidence>
<sequence>MTETYRFDDRTIAWKPFAGFEGLYYHLLSVDHDAQVVDMLMKFDPHAECVPHRHVGPTKTLVLQGEHSLYDPVPDHGPANTTRRASGFGANRGDETHIEGGGADGAIILLMMTARDGVVYEILGADGGVERRITLDDFQRGLEKQQRDGRTRQRVQQ</sequence>
<dbReference type="InterPro" id="IPR025979">
    <property type="entry name" value="ChrR-like_cupin_dom"/>
</dbReference>
<dbReference type="InterPro" id="IPR011051">
    <property type="entry name" value="RmlC_Cupin_sf"/>
</dbReference>
<evidence type="ECO:0000313" key="2">
    <source>
        <dbReference type="EMBL" id="PJK27758.1"/>
    </source>
</evidence>
<dbReference type="Gene3D" id="2.60.120.10">
    <property type="entry name" value="Jelly Rolls"/>
    <property type="match status" value="1"/>
</dbReference>
<reference evidence="2 3" key="1">
    <citation type="submission" date="2017-11" db="EMBL/GenBank/DDBJ databases">
        <title>Draft genome sequence of Rhizobiales bacterium SY3-13.</title>
        <authorList>
            <person name="Sun C."/>
        </authorList>
    </citation>
    <scope>NUCLEOTIDE SEQUENCE [LARGE SCALE GENOMIC DNA]</scope>
    <source>
        <strain evidence="2 3">SY3-13</strain>
    </source>
</reference>
<protein>
    <recommendedName>
        <fullName evidence="1">ChrR-like cupin domain-containing protein</fullName>
    </recommendedName>
</protein>
<proteinExistence type="predicted"/>
<dbReference type="OrthoDB" id="7843074at2"/>
<comment type="caution">
    <text evidence="2">The sequence shown here is derived from an EMBL/GenBank/DDBJ whole genome shotgun (WGS) entry which is preliminary data.</text>
</comment>
<dbReference type="AlphaFoldDB" id="A0A2M9FWB0"/>
<dbReference type="SUPFAM" id="SSF51182">
    <property type="entry name" value="RmlC-like cupins"/>
    <property type="match status" value="1"/>
</dbReference>
<dbReference type="Proteomes" id="UP000229498">
    <property type="component" value="Unassembled WGS sequence"/>
</dbReference>
<dbReference type="RefSeq" id="WP_109795583.1">
    <property type="nucleotide sequence ID" value="NZ_PHIG01000054.1"/>
</dbReference>